<dbReference type="InterPro" id="IPR016040">
    <property type="entry name" value="NAD(P)-bd_dom"/>
</dbReference>
<evidence type="ECO:0000313" key="2">
    <source>
        <dbReference type="EMBL" id="PRY45066.1"/>
    </source>
</evidence>
<dbReference type="GO" id="GO:0042602">
    <property type="term" value="F:riboflavin reductase (NADPH) activity"/>
    <property type="evidence" value="ECO:0007669"/>
    <property type="project" value="TreeGrafter"/>
</dbReference>
<dbReference type="InterPro" id="IPR051606">
    <property type="entry name" value="Polyketide_Oxido-like"/>
</dbReference>
<dbReference type="Proteomes" id="UP000239494">
    <property type="component" value="Unassembled WGS sequence"/>
</dbReference>
<name>A0A2T0TH90_9PSEU</name>
<evidence type="ECO:0000259" key="1">
    <source>
        <dbReference type="Pfam" id="PF13460"/>
    </source>
</evidence>
<dbReference type="RefSeq" id="WP_106186611.1">
    <property type="nucleotide sequence ID" value="NZ_PVTF01000002.1"/>
</dbReference>
<comment type="caution">
    <text evidence="2">The sequence shown here is derived from an EMBL/GenBank/DDBJ whole genome shotgun (WGS) entry which is preliminary data.</text>
</comment>
<reference evidence="2 3" key="1">
    <citation type="submission" date="2018-03" db="EMBL/GenBank/DDBJ databases">
        <title>Genomic Encyclopedia of Archaeal and Bacterial Type Strains, Phase II (KMG-II): from individual species to whole genera.</title>
        <authorList>
            <person name="Goeker M."/>
        </authorList>
    </citation>
    <scope>NUCLEOTIDE SEQUENCE [LARGE SCALE GENOMIC DNA]</scope>
    <source>
        <strain evidence="2 3">DSM 44720</strain>
    </source>
</reference>
<dbReference type="Pfam" id="PF13460">
    <property type="entry name" value="NAD_binding_10"/>
    <property type="match status" value="1"/>
</dbReference>
<evidence type="ECO:0000313" key="3">
    <source>
        <dbReference type="Proteomes" id="UP000239494"/>
    </source>
</evidence>
<dbReference type="Gene3D" id="3.40.50.720">
    <property type="entry name" value="NAD(P)-binding Rossmann-like Domain"/>
    <property type="match status" value="1"/>
</dbReference>
<dbReference type="PANTHER" id="PTHR43355">
    <property type="entry name" value="FLAVIN REDUCTASE (NADPH)"/>
    <property type="match status" value="1"/>
</dbReference>
<protein>
    <submittedName>
        <fullName evidence="2">Putative NADH-flavin reductase</fullName>
    </submittedName>
</protein>
<dbReference type="OrthoDB" id="3763081at2"/>
<keyword evidence="3" id="KW-1185">Reference proteome</keyword>
<accession>A0A2T0TH90</accession>
<dbReference type="GO" id="GO:0004074">
    <property type="term" value="F:biliverdin reductase [NAD(P)H] activity"/>
    <property type="evidence" value="ECO:0007669"/>
    <property type="project" value="TreeGrafter"/>
</dbReference>
<feature type="domain" description="NAD(P)-binding" evidence="1">
    <location>
        <begin position="7"/>
        <end position="197"/>
    </location>
</feature>
<dbReference type="AlphaFoldDB" id="A0A2T0TH90"/>
<dbReference type="PANTHER" id="PTHR43355:SF2">
    <property type="entry name" value="FLAVIN REDUCTASE (NADPH)"/>
    <property type="match status" value="1"/>
</dbReference>
<organism evidence="2 3">
    <name type="scientific">Umezawaea tangerina</name>
    <dbReference type="NCBI Taxonomy" id="84725"/>
    <lineage>
        <taxon>Bacteria</taxon>
        <taxon>Bacillati</taxon>
        <taxon>Actinomycetota</taxon>
        <taxon>Actinomycetes</taxon>
        <taxon>Pseudonocardiales</taxon>
        <taxon>Pseudonocardiaceae</taxon>
        <taxon>Umezawaea</taxon>
    </lineage>
</organism>
<dbReference type="InterPro" id="IPR036291">
    <property type="entry name" value="NAD(P)-bd_dom_sf"/>
</dbReference>
<dbReference type="CDD" id="cd05244">
    <property type="entry name" value="BVR-B_like_SDR_a"/>
    <property type="match status" value="1"/>
</dbReference>
<proteinExistence type="predicted"/>
<gene>
    <name evidence="2" type="ORF">CLV43_102631</name>
</gene>
<dbReference type="SUPFAM" id="SSF51735">
    <property type="entry name" value="NAD(P)-binding Rossmann-fold domains"/>
    <property type="match status" value="1"/>
</dbReference>
<dbReference type="EMBL" id="PVTF01000002">
    <property type="protein sequence ID" value="PRY45066.1"/>
    <property type="molecule type" value="Genomic_DNA"/>
</dbReference>
<sequence length="208" mass="21837">MRIIVFGATGGVGGHVVRQALDAGHQVTAVVRDPDRFAPRHPALSVLTAPDLSAPPALDPCDAVLSGVGPRGRKEGPVASTAVRGILRAMAAADVRRLVAVSAAPVGPVPEDETFLNRRVLLPFIGAVLRDVYTDLAAMERAMRDSGVEWTAVRPPKLVDKPVTGRYRRVVGGNPRGGYSISRADTAHAMLAALDDPATVRQAVGVAY</sequence>